<dbReference type="Gene3D" id="3.40.50.1820">
    <property type="entry name" value="alpha/beta hydrolase"/>
    <property type="match status" value="1"/>
</dbReference>
<feature type="chain" id="PRO_5015786964" description="Serine aminopeptidase S33 domain-containing protein" evidence="1">
    <location>
        <begin position="20"/>
        <end position="279"/>
    </location>
</feature>
<dbReference type="RefSeq" id="WP_109416443.1">
    <property type="nucleotide sequence ID" value="NZ_QEAS01000011.1"/>
</dbReference>
<proteinExistence type="predicted"/>
<dbReference type="AlphaFoldDB" id="A0A2U2PEW2"/>
<dbReference type="Proteomes" id="UP000245647">
    <property type="component" value="Unassembled WGS sequence"/>
</dbReference>
<organism evidence="3 4">
    <name type="scientific">Pararcticibacter amylolyticus</name>
    <dbReference type="NCBI Taxonomy" id="2173175"/>
    <lineage>
        <taxon>Bacteria</taxon>
        <taxon>Pseudomonadati</taxon>
        <taxon>Bacteroidota</taxon>
        <taxon>Sphingobacteriia</taxon>
        <taxon>Sphingobacteriales</taxon>
        <taxon>Sphingobacteriaceae</taxon>
        <taxon>Pararcticibacter</taxon>
    </lineage>
</organism>
<dbReference type="EMBL" id="QEAS01000011">
    <property type="protein sequence ID" value="PWG79926.1"/>
    <property type="molecule type" value="Genomic_DNA"/>
</dbReference>
<name>A0A2U2PEW2_9SPHI</name>
<evidence type="ECO:0000256" key="1">
    <source>
        <dbReference type="SAM" id="SignalP"/>
    </source>
</evidence>
<protein>
    <recommendedName>
        <fullName evidence="2">Serine aminopeptidase S33 domain-containing protein</fullName>
    </recommendedName>
</protein>
<accession>A0A2U2PEW2</accession>
<evidence type="ECO:0000259" key="2">
    <source>
        <dbReference type="Pfam" id="PF12146"/>
    </source>
</evidence>
<keyword evidence="1" id="KW-0732">Signal</keyword>
<feature type="domain" description="Serine aminopeptidase S33" evidence="2">
    <location>
        <begin position="67"/>
        <end position="163"/>
    </location>
</feature>
<reference evidence="3 4" key="1">
    <citation type="submission" date="2018-04" db="EMBL/GenBank/DDBJ databases">
        <title>Pedobacter chongqingensis sp. nov., isolated from a rottenly hemp rope.</title>
        <authorList>
            <person name="Cai Y."/>
        </authorList>
    </citation>
    <scope>NUCLEOTIDE SEQUENCE [LARGE SCALE GENOMIC DNA]</scope>
    <source>
        <strain evidence="3 4">FJ4-8</strain>
    </source>
</reference>
<dbReference type="PANTHER" id="PTHR12277">
    <property type="entry name" value="ALPHA/BETA HYDROLASE DOMAIN-CONTAINING PROTEIN"/>
    <property type="match status" value="1"/>
</dbReference>
<sequence>MKRLMIILFLLAVCRSSDAVEPERKYSLTPETLKLNYKDLTLTTSDHYKLKAWELQPAEKTDKKITIVIACNGEGNMSDWLYRGGALSKAGYRVLLFDYRGFGESQDFPMQREQLYYNEFELDLKAAITHAKKNKKNKLTGVLAISSGSVTAIRAVQSEPVDFLVFDGAVLDPVLLQKRYFATESRKITLPQDDSSVSLHYEKLNIPLLIFAGLKDSLTTVADARQIIAQNPVKRQIQVYDGDHLQSYDVLTGQVSGDRYIARITSFLAPMNAAGEKKN</sequence>
<dbReference type="InterPro" id="IPR022742">
    <property type="entry name" value="Hydrolase_4"/>
</dbReference>
<dbReference type="PANTHER" id="PTHR12277:SF81">
    <property type="entry name" value="PROTEIN ABHD13"/>
    <property type="match status" value="1"/>
</dbReference>
<dbReference type="OrthoDB" id="2247630at2"/>
<keyword evidence="4" id="KW-1185">Reference proteome</keyword>
<gene>
    <name evidence="3" type="ORF">DDR33_14085</name>
</gene>
<dbReference type="Pfam" id="PF12146">
    <property type="entry name" value="Hydrolase_4"/>
    <property type="match status" value="1"/>
</dbReference>
<dbReference type="SUPFAM" id="SSF53474">
    <property type="entry name" value="alpha/beta-Hydrolases"/>
    <property type="match status" value="1"/>
</dbReference>
<dbReference type="InterPro" id="IPR029058">
    <property type="entry name" value="AB_hydrolase_fold"/>
</dbReference>
<comment type="caution">
    <text evidence="3">The sequence shown here is derived from an EMBL/GenBank/DDBJ whole genome shotgun (WGS) entry which is preliminary data.</text>
</comment>
<evidence type="ECO:0000313" key="4">
    <source>
        <dbReference type="Proteomes" id="UP000245647"/>
    </source>
</evidence>
<evidence type="ECO:0000313" key="3">
    <source>
        <dbReference type="EMBL" id="PWG79926.1"/>
    </source>
</evidence>
<feature type="signal peptide" evidence="1">
    <location>
        <begin position="1"/>
        <end position="19"/>
    </location>
</feature>